<name>U4L175_PYROM</name>
<evidence type="ECO:0000313" key="4">
    <source>
        <dbReference type="Proteomes" id="UP000018144"/>
    </source>
</evidence>
<dbReference type="Gene3D" id="3.40.50.720">
    <property type="entry name" value="NAD(P)-binding Rossmann-like Domain"/>
    <property type="match status" value="1"/>
</dbReference>
<gene>
    <name evidence="3" type="ORF">PCON_08397</name>
</gene>
<keyword evidence="2" id="KW-0560">Oxidoreductase</keyword>
<dbReference type="GO" id="GO:0050664">
    <property type="term" value="F:oxidoreductase activity, acting on NAD(P)H, oxygen as acceptor"/>
    <property type="evidence" value="ECO:0007669"/>
    <property type="project" value="TreeGrafter"/>
</dbReference>
<protein>
    <submittedName>
        <fullName evidence="3">Similar to Probable NADP-dependent mannitol dehydrogenase acc. no. P0C0Y5</fullName>
    </submittedName>
</protein>
<evidence type="ECO:0000313" key="3">
    <source>
        <dbReference type="EMBL" id="CCX08804.1"/>
    </source>
</evidence>
<dbReference type="SUPFAM" id="SSF51735">
    <property type="entry name" value="NAD(P)-binding Rossmann-fold domains"/>
    <property type="match status" value="1"/>
</dbReference>
<dbReference type="Proteomes" id="UP000018144">
    <property type="component" value="Unassembled WGS sequence"/>
</dbReference>
<proteinExistence type="inferred from homology"/>
<dbReference type="InterPro" id="IPR002347">
    <property type="entry name" value="SDR_fam"/>
</dbReference>
<dbReference type="OrthoDB" id="1888931at2759"/>
<sequence>MSLLSAPSENTPLSRLFSLQDKVCLVTGGNRGIGLAVCQGYAEAGARAIAIIHSSEETSALAKEKAKEITEAYPACSVEAFKADVSKTEEIEAVTKEVFAKFGGLDVVVVNAGVYSDDLALEMTPEHAVHINAVNHLGALYTAQSAARIMKDNGGGKIIFTASINGHMVLRPQRESIVCLPSIRLACMSVGVGADT</sequence>
<comment type="similarity">
    <text evidence="1">Belongs to the short-chain dehydrogenases/reductases (SDR) family.</text>
</comment>
<dbReference type="eggNOG" id="KOG0725">
    <property type="taxonomic scope" value="Eukaryota"/>
</dbReference>
<dbReference type="STRING" id="1076935.U4L175"/>
<dbReference type="OMA" id="HAVHINA"/>
<dbReference type="PANTHER" id="PTHR43008:SF12">
    <property type="entry name" value="OXIDOREDUCTASE, SHORT CHAIN DEHYDROGENASE_REDUCTASE FAMILY (AFU_ORTHOLOGUE AFUA_6G13830)"/>
    <property type="match status" value="1"/>
</dbReference>
<evidence type="ECO:0000256" key="1">
    <source>
        <dbReference type="ARBA" id="ARBA00006484"/>
    </source>
</evidence>
<dbReference type="GO" id="GO:0016616">
    <property type="term" value="F:oxidoreductase activity, acting on the CH-OH group of donors, NAD or NADP as acceptor"/>
    <property type="evidence" value="ECO:0007669"/>
    <property type="project" value="UniProtKB-ARBA"/>
</dbReference>
<dbReference type="PRINTS" id="PR00081">
    <property type="entry name" value="GDHRDH"/>
</dbReference>
<dbReference type="Pfam" id="PF00106">
    <property type="entry name" value="adh_short"/>
    <property type="match status" value="1"/>
</dbReference>
<evidence type="ECO:0000256" key="2">
    <source>
        <dbReference type="ARBA" id="ARBA00023002"/>
    </source>
</evidence>
<keyword evidence="4" id="KW-1185">Reference proteome</keyword>
<reference evidence="3 4" key="1">
    <citation type="journal article" date="2013" name="PLoS Genet.">
        <title>The genome and development-dependent transcriptomes of Pyronema confluens: a window into fungal evolution.</title>
        <authorList>
            <person name="Traeger S."/>
            <person name="Altegoer F."/>
            <person name="Freitag M."/>
            <person name="Gabaldon T."/>
            <person name="Kempken F."/>
            <person name="Kumar A."/>
            <person name="Marcet-Houben M."/>
            <person name="Poggeler S."/>
            <person name="Stajich J.E."/>
            <person name="Nowrousian M."/>
        </authorList>
    </citation>
    <scope>NUCLEOTIDE SEQUENCE [LARGE SCALE GENOMIC DNA]</scope>
    <source>
        <strain evidence="4">CBS 100304</strain>
        <tissue evidence="3">Vegetative mycelium</tissue>
    </source>
</reference>
<dbReference type="PANTHER" id="PTHR43008">
    <property type="entry name" value="BENZIL REDUCTASE"/>
    <property type="match status" value="1"/>
</dbReference>
<organism evidence="3 4">
    <name type="scientific">Pyronema omphalodes (strain CBS 100304)</name>
    <name type="common">Pyronema confluens</name>
    <dbReference type="NCBI Taxonomy" id="1076935"/>
    <lineage>
        <taxon>Eukaryota</taxon>
        <taxon>Fungi</taxon>
        <taxon>Dikarya</taxon>
        <taxon>Ascomycota</taxon>
        <taxon>Pezizomycotina</taxon>
        <taxon>Pezizomycetes</taxon>
        <taxon>Pezizales</taxon>
        <taxon>Pyronemataceae</taxon>
        <taxon>Pyronema</taxon>
    </lineage>
</organism>
<dbReference type="InterPro" id="IPR036291">
    <property type="entry name" value="NAD(P)-bd_dom_sf"/>
</dbReference>
<dbReference type="EMBL" id="HF935432">
    <property type="protein sequence ID" value="CCX08804.1"/>
    <property type="molecule type" value="Genomic_DNA"/>
</dbReference>
<dbReference type="AlphaFoldDB" id="U4L175"/>
<accession>U4L175</accession>